<dbReference type="EMBL" id="QCYK01000002">
    <property type="protein sequence ID" value="PUZ25903.1"/>
    <property type="molecule type" value="Genomic_DNA"/>
</dbReference>
<dbReference type="SUPFAM" id="SSF49785">
    <property type="entry name" value="Galactose-binding domain-like"/>
    <property type="match status" value="1"/>
</dbReference>
<reference evidence="5 6" key="1">
    <citation type="submission" date="2018-04" db="EMBL/GenBank/DDBJ databases">
        <title>Chitinophaga fuyangensis sp. nov., isolated from soil in a chemical factory.</title>
        <authorList>
            <person name="Chen K."/>
        </authorList>
    </citation>
    <scope>NUCLEOTIDE SEQUENCE [LARGE SCALE GENOMIC DNA]</scope>
    <source>
        <strain evidence="5 6">LY-1</strain>
    </source>
</reference>
<organism evidence="5 6">
    <name type="scientific">Chitinophaga parva</name>
    <dbReference type="NCBI Taxonomy" id="2169414"/>
    <lineage>
        <taxon>Bacteria</taxon>
        <taxon>Pseudomonadati</taxon>
        <taxon>Bacteroidota</taxon>
        <taxon>Chitinophagia</taxon>
        <taxon>Chitinophagales</taxon>
        <taxon>Chitinophagaceae</taxon>
        <taxon>Chitinophaga</taxon>
    </lineage>
</organism>
<dbReference type="PANTHER" id="PTHR31987">
    <property type="entry name" value="GLUTAMINASE A-RELATED"/>
    <property type="match status" value="1"/>
</dbReference>
<dbReference type="InterPro" id="IPR008928">
    <property type="entry name" value="6-hairpin_glycosidase_sf"/>
</dbReference>
<name>A0A2T7BI25_9BACT</name>
<feature type="chain" id="PRO_5015575391" evidence="1">
    <location>
        <begin position="20"/>
        <end position="819"/>
    </location>
</feature>
<dbReference type="PANTHER" id="PTHR31987:SF1">
    <property type="entry name" value="GLUTAMINASE A"/>
    <property type="match status" value="1"/>
</dbReference>
<dbReference type="InterPro" id="IPR033433">
    <property type="entry name" value="GtaA_N"/>
</dbReference>
<dbReference type="Gene3D" id="2.60.120.260">
    <property type="entry name" value="Galactose-binding domain-like"/>
    <property type="match status" value="1"/>
</dbReference>
<protein>
    <submittedName>
        <fullName evidence="5">Glutaminase</fullName>
    </submittedName>
</protein>
<evidence type="ECO:0000256" key="1">
    <source>
        <dbReference type="SAM" id="SignalP"/>
    </source>
</evidence>
<evidence type="ECO:0000259" key="4">
    <source>
        <dbReference type="Pfam" id="PF17168"/>
    </source>
</evidence>
<dbReference type="InterPro" id="IPR052743">
    <property type="entry name" value="Glutaminase_GtaA"/>
</dbReference>
<dbReference type="AlphaFoldDB" id="A0A2T7BI25"/>
<sequence>MKKQIGIIALLLGGMAASAQEFRAPAYPLITHDPYFSVWSNTDTASSAPTHHWTGATQSLTGMVKVDGKTYRVLGHDATAYKVYLPSAEDGNFSAQYTFDKPATGWEQPGFNDASWKTGKAPWTNSGQGTAWETHDIWMRRTFTLADRSFKNLLLKLNHDDDAEVYINGEEVYHLKGWLTKYGYFKIPAEVVEKMRTGKNVMAIHVRNNVGGAMLDAGLVEEIQPKATAGVQVAQQRSVIIHATQTIYDLACGPVEVQLKFSSPLFLDDLNMVSRPVSYLTWTAQSTDGASHDVQVYLGASTDLAVNVPAQPVTTKQYASNGLSILKAGSLEQPILKKKGDDLRIDWGYVFVATPQGEHAVQYITPGADGSASFASARVPKTTATQGRSLSLNTIVPLGKVGATPVEKFMLVAYDDIDAIQYFKTNLKAWWKLQAGQTIETQMAAAAKDYRSIMDKCEATNARIHEDAAKVGGEDYARLCVLGYRQTISAHKLVRSPEGEILFLSKENFSNGCINTVDVTYPSAPLYLTYNPELMKGMLNGIFYFSEKSGLYHRDYAAHDLGTYPLANGQVYGEGMPVEESGNMLILTDAIVRASGDKEYAAKHWNTLSTWAHYLDREGLDPANQLCTDDFAGHLARNANLSVKAIVALGCYADMAKALGKTDTAAVYRAKTEAMVKKWMELADAGDHYGLTFNDKNTWSQKYNMVWDKVLHLHLFPQSVYDKELAYYKTKQQKYGLPLDSRKGYTKSDWICWTASLTDNQEDFKTFTDPLYKYITETPSRVPLSDWHETEDGRQVGFQARSVVGGYFMEVFKEYMKNR</sequence>
<keyword evidence="1" id="KW-0732">Signal</keyword>
<keyword evidence="6" id="KW-1185">Reference proteome</keyword>
<gene>
    <name evidence="5" type="ORF">DCC81_16775</name>
</gene>
<dbReference type="OrthoDB" id="175993at2"/>
<dbReference type="SUPFAM" id="SSF48208">
    <property type="entry name" value="Six-hairpin glycosidases"/>
    <property type="match status" value="1"/>
</dbReference>
<dbReference type="Gene3D" id="1.50.10.10">
    <property type="match status" value="1"/>
</dbReference>
<dbReference type="Proteomes" id="UP000244450">
    <property type="component" value="Unassembled WGS sequence"/>
</dbReference>
<dbReference type="RefSeq" id="WP_108687742.1">
    <property type="nucleotide sequence ID" value="NZ_QCYK01000002.1"/>
</dbReference>
<evidence type="ECO:0000313" key="5">
    <source>
        <dbReference type="EMBL" id="PUZ25903.1"/>
    </source>
</evidence>
<feature type="domain" description="Glutaminase A N-terminal" evidence="4">
    <location>
        <begin position="244"/>
        <end position="467"/>
    </location>
</feature>
<dbReference type="InterPro" id="IPR032514">
    <property type="entry name" value="GtaA_central"/>
</dbReference>
<dbReference type="InterPro" id="IPR032515">
    <property type="entry name" value="DUF4964"/>
</dbReference>
<evidence type="ECO:0000313" key="6">
    <source>
        <dbReference type="Proteomes" id="UP000244450"/>
    </source>
</evidence>
<comment type="caution">
    <text evidence="5">The sequence shown here is derived from an EMBL/GenBank/DDBJ whole genome shotgun (WGS) entry which is preliminary data.</text>
</comment>
<evidence type="ECO:0000259" key="2">
    <source>
        <dbReference type="Pfam" id="PF16334"/>
    </source>
</evidence>
<feature type="domain" description="DUF4964" evidence="2">
    <location>
        <begin position="17"/>
        <end position="78"/>
    </location>
</feature>
<dbReference type="InterPro" id="IPR012341">
    <property type="entry name" value="6hp_glycosidase-like_sf"/>
</dbReference>
<proteinExistence type="predicted"/>
<dbReference type="Pfam" id="PF16334">
    <property type="entry name" value="DUF4964"/>
    <property type="match status" value="1"/>
</dbReference>
<dbReference type="Pfam" id="PF17168">
    <property type="entry name" value="DUF5127"/>
    <property type="match status" value="1"/>
</dbReference>
<dbReference type="InterPro" id="IPR008979">
    <property type="entry name" value="Galactose-bd-like_sf"/>
</dbReference>
<dbReference type="GO" id="GO:0005975">
    <property type="term" value="P:carbohydrate metabolic process"/>
    <property type="evidence" value="ECO:0007669"/>
    <property type="project" value="InterPro"/>
</dbReference>
<accession>A0A2T7BI25</accession>
<feature type="signal peptide" evidence="1">
    <location>
        <begin position="1"/>
        <end position="19"/>
    </location>
</feature>
<dbReference type="Pfam" id="PF16335">
    <property type="entry name" value="GtaA_6_Hairpin"/>
    <property type="match status" value="1"/>
</dbReference>
<feature type="domain" description="Glutaminase A central" evidence="3">
    <location>
        <begin position="473"/>
        <end position="810"/>
    </location>
</feature>
<evidence type="ECO:0000259" key="3">
    <source>
        <dbReference type="Pfam" id="PF16335"/>
    </source>
</evidence>